<keyword evidence="9" id="KW-1133">Transmembrane helix</keyword>
<evidence type="ECO:0000256" key="7">
    <source>
        <dbReference type="ARBA" id="ARBA00023012"/>
    </source>
</evidence>
<dbReference type="EC" id="2.7.13.3" evidence="3"/>
<evidence type="ECO:0000256" key="5">
    <source>
        <dbReference type="ARBA" id="ARBA00022679"/>
    </source>
</evidence>
<dbReference type="FunFam" id="3.30.565.10:FF:000006">
    <property type="entry name" value="Sensor histidine kinase WalK"/>
    <property type="match status" value="1"/>
</dbReference>
<dbReference type="Pfam" id="PF02518">
    <property type="entry name" value="HATPase_c"/>
    <property type="match status" value="1"/>
</dbReference>
<evidence type="ECO:0000259" key="10">
    <source>
        <dbReference type="PROSITE" id="PS50109"/>
    </source>
</evidence>
<dbReference type="InterPro" id="IPR005467">
    <property type="entry name" value="His_kinase_dom"/>
</dbReference>
<dbReference type="STRING" id="350688.Clos_0325"/>
<sequence length="403" mass="45077">MMFKELRRKFVLINMSLLTFVFIAIFTAIYVLTAFSGEHQLDMTLEKVMNSSPTPFPGESRTATSLVVELNRFNEIIVFSSFLTMDEEVIKEAVIKAIEIPDATGKIKVGDFHYSFLKKDVIFGTRIAFVDRGPLQDSLRSILVIFAGVAGGSLIILFLISVFLANRAITPIREAFEKQEQFIADASHELKTPLAIIKTNLALILESKKDTVENQLKWIGYIQGQIERMSNLIKDMLTLAKMDSPEQPLFFETLDISNILEGALLYFEAGLFENGIVLETNIQPNLRLYGERYSFEELVHILMDNAIKNTNENGTISVCLNATKTNIELVVKNTGAGIAPENIPRIFERFYREDFARGREGGGYGLGLAIAKSIVQKHGGKIYAESNLGVDTSFIVKLPKGKQ</sequence>
<dbReference type="SUPFAM" id="SSF55874">
    <property type="entry name" value="ATPase domain of HSP90 chaperone/DNA topoisomerase II/histidine kinase"/>
    <property type="match status" value="1"/>
</dbReference>
<gene>
    <name evidence="11" type="ordered locus">Clos_0325</name>
</gene>
<dbReference type="Gene3D" id="1.10.287.130">
    <property type="match status" value="1"/>
</dbReference>
<dbReference type="SUPFAM" id="SSF47384">
    <property type="entry name" value="Homodimeric domain of signal transducing histidine kinase"/>
    <property type="match status" value="1"/>
</dbReference>
<reference evidence="12" key="1">
    <citation type="submission" date="2007-10" db="EMBL/GenBank/DDBJ databases">
        <title>Complete genome of Alkaliphilus oremlandii OhILAs.</title>
        <authorList>
            <person name="Copeland A."/>
            <person name="Lucas S."/>
            <person name="Lapidus A."/>
            <person name="Barry K."/>
            <person name="Detter J.C."/>
            <person name="Glavina del Rio T."/>
            <person name="Hammon N."/>
            <person name="Israni S."/>
            <person name="Dalin E."/>
            <person name="Tice H."/>
            <person name="Pitluck S."/>
            <person name="Chain P."/>
            <person name="Malfatti S."/>
            <person name="Shin M."/>
            <person name="Vergez L."/>
            <person name="Schmutz J."/>
            <person name="Larimer F."/>
            <person name="Land M."/>
            <person name="Hauser L."/>
            <person name="Kyrpides N."/>
            <person name="Mikhailova N."/>
            <person name="Stolz J.F."/>
            <person name="Dawson A."/>
            <person name="Fisher E."/>
            <person name="Crable B."/>
            <person name="Perera E."/>
            <person name="Lisak J."/>
            <person name="Ranganathan M."/>
            <person name="Basu P."/>
            <person name="Richardson P."/>
        </authorList>
    </citation>
    <scope>NUCLEOTIDE SEQUENCE [LARGE SCALE GENOMIC DNA]</scope>
    <source>
        <strain evidence="12">OhILAs</strain>
    </source>
</reference>
<name>A8ML71_ALKOO</name>
<keyword evidence="9" id="KW-0812">Transmembrane</keyword>
<dbReference type="FunFam" id="1.10.287.130:FF:000001">
    <property type="entry name" value="Two-component sensor histidine kinase"/>
    <property type="match status" value="1"/>
</dbReference>
<dbReference type="SMART" id="SM00387">
    <property type="entry name" value="HATPase_c"/>
    <property type="match status" value="1"/>
</dbReference>
<comment type="subcellular location">
    <subcellularLocation>
        <location evidence="2">Membrane</location>
    </subcellularLocation>
</comment>
<dbReference type="InterPro" id="IPR036097">
    <property type="entry name" value="HisK_dim/P_sf"/>
</dbReference>
<dbReference type="EMBL" id="CP000853">
    <property type="protein sequence ID" value="ABW17888.1"/>
    <property type="molecule type" value="Genomic_DNA"/>
</dbReference>
<keyword evidence="5" id="KW-0808">Transferase</keyword>
<accession>A8ML71</accession>
<keyword evidence="6 11" id="KW-0418">Kinase</keyword>
<evidence type="ECO:0000256" key="2">
    <source>
        <dbReference type="ARBA" id="ARBA00004370"/>
    </source>
</evidence>
<dbReference type="GO" id="GO:0004721">
    <property type="term" value="F:phosphoprotein phosphatase activity"/>
    <property type="evidence" value="ECO:0007669"/>
    <property type="project" value="TreeGrafter"/>
</dbReference>
<dbReference type="InterPro" id="IPR004358">
    <property type="entry name" value="Sig_transdc_His_kin-like_C"/>
</dbReference>
<dbReference type="InterPro" id="IPR050351">
    <property type="entry name" value="BphY/WalK/GraS-like"/>
</dbReference>
<dbReference type="PANTHER" id="PTHR45453">
    <property type="entry name" value="PHOSPHATE REGULON SENSOR PROTEIN PHOR"/>
    <property type="match status" value="1"/>
</dbReference>
<dbReference type="CDD" id="cd00082">
    <property type="entry name" value="HisKA"/>
    <property type="match status" value="1"/>
</dbReference>
<dbReference type="PANTHER" id="PTHR45453:SF1">
    <property type="entry name" value="PHOSPHATE REGULON SENSOR PROTEIN PHOR"/>
    <property type="match status" value="1"/>
</dbReference>
<keyword evidence="7" id="KW-0902">Two-component regulatory system</keyword>
<evidence type="ECO:0000256" key="4">
    <source>
        <dbReference type="ARBA" id="ARBA00022553"/>
    </source>
</evidence>
<dbReference type="InterPro" id="IPR003661">
    <property type="entry name" value="HisK_dim/P_dom"/>
</dbReference>
<evidence type="ECO:0000256" key="1">
    <source>
        <dbReference type="ARBA" id="ARBA00000085"/>
    </source>
</evidence>
<keyword evidence="8 9" id="KW-0472">Membrane</keyword>
<evidence type="ECO:0000256" key="6">
    <source>
        <dbReference type="ARBA" id="ARBA00022777"/>
    </source>
</evidence>
<feature type="domain" description="Histidine kinase" evidence="10">
    <location>
        <begin position="185"/>
        <end position="402"/>
    </location>
</feature>
<feature type="transmembrane region" description="Helical" evidence="9">
    <location>
        <begin position="12"/>
        <end position="35"/>
    </location>
</feature>
<evidence type="ECO:0000313" key="12">
    <source>
        <dbReference type="Proteomes" id="UP000000269"/>
    </source>
</evidence>
<dbReference type="SMART" id="SM00388">
    <property type="entry name" value="HisKA"/>
    <property type="match status" value="1"/>
</dbReference>
<evidence type="ECO:0000256" key="9">
    <source>
        <dbReference type="SAM" id="Phobius"/>
    </source>
</evidence>
<dbReference type="PRINTS" id="PR00344">
    <property type="entry name" value="BCTRLSENSOR"/>
</dbReference>
<dbReference type="eggNOG" id="COG5002">
    <property type="taxonomic scope" value="Bacteria"/>
</dbReference>
<dbReference type="KEGG" id="aoe:Clos_0325"/>
<evidence type="ECO:0000256" key="3">
    <source>
        <dbReference type="ARBA" id="ARBA00012438"/>
    </source>
</evidence>
<evidence type="ECO:0000313" key="11">
    <source>
        <dbReference type="EMBL" id="ABW17888.1"/>
    </source>
</evidence>
<dbReference type="GO" id="GO:0000155">
    <property type="term" value="F:phosphorelay sensor kinase activity"/>
    <property type="evidence" value="ECO:0007669"/>
    <property type="project" value="InterPro"/>
</dbReference>
<dbReference type="GO" id="GO:0016036">
    <property type="term" value="P:cellular response to phosphate starvation"/>
    <property type="evidence" value="ECO:0007669"/>
    <property type="project" value="TreeGrafter"/>
</dbReference>
<dbReference type="AlphaFoldDB" id="A8ML71"/>
<organism evidence="11 12">
    <name type="scientific">Alkaliphilus oremlandii (strain OhILAs)</name>
    <name type="common">Clostridium oremlandii (strain OhILAs)</name>
    <dbReference type="NCBI Taxonomy" id="350688"/>
    <lineage>
        <taxon>Bacteria</taxon>
        <taxon>Bacillati</taxon>
        <taxon>Bacillota</taxon>
        <taxon>Clostridia</taxon>
        <taxon>Peptostreptococcales</taxon>
        <taxon>Natronincolaceae</taxon>
        <taxon>Alkaliphilus</taxon>
    </lineage>
</organism>
<dbReference type="InterPro" id="IPR003594">
    <property type="entry name" value="HATPase_dom"/>
</dbReference>
<dbReference type="GO" id="GO:0005886">
    <property type="term" value="C:plasma membrane"/>
    <property type="evidence" value="ECO:0007669"/>
    <property type="project" value="TreeGrafter"/>
</dbReference>
<keyword evidence="12" id="KW-1185">Reference proteome</keyword>
<protein>
    <recommendedName>
        <fullName evidence="3">histidine kinase</fullName>
        <ecNumber evidence="3">2.7.13.3</ecNumber>
    </recommendedName>
</protein>
<dbReference type="InterPro" id="IPR036890">
    <property type="entry name" value="HATPase_C_sf"/>
</dbReference>
<dbReference type="CDD" id="cd00075">
    <property type="entry name" value="HATPase"/>
    <property type="match status" value="1"/>
</dbReference>
<dbReference type="PROSITE" id="PS50109">
    <property type="entry name" value="HIS_KIN"/>
    <property type="match status" value="1"/>
</dbReference>
<proteinExistence type="predicted"/>
<feature type="transmembrane region" description="Helical" evidence="9">
    <location>
        <begin position="142"/>
        <end position="165"/>
    </location>
</feature>
<keyword evidence="4" id="KW-0597">Phosphoprotein</keyword>
<comment type="catalytic activity">
    <reaction evidence="1">
        <text>ATP + protein L-histidine = ADP + protein N-phospho-L-histidine.</text>
        <dbReference type="EC" id="2.7.13.3"/>
    </reaction>
</comment>
<dbReference type="Gene3D" id="3.30.565.10">
    <property type="entry name" value="Histidine kinase-like ATPase, C-terminal domain"/>
    <property type="match status" value="1"/>
</dbReference>
<dbReference type="HOGENOM" id="CLU_000445_89_6_9"/>
<evidence type="ECO:0000256" key="8">
    <source>
        <dbReference type="ARBA" id="ARBA00023136"/>
    </source>
</evidence>
<dbReference type="Proteomes" id="UP000000269">
    <property type="component" value="Chromosome"/>
</dbReference>
<dbReference type="Pfam" id="PF00512">
    <property type="entry name" value="HisKA"/>
    <property type="match status" value="1"/>
</dbReference>